<dbReference type="Proteomes" id="UP000637578">
    <property type="component" value="Unassembled WGS sequence"/>
</dbReference>
<protein>
    <submittedName>
        <fullName evidence="2">Uncharacterized protein</fullName>
    </submittedName>
</protein>
<comment type="caution">
    <text evidence="2">The sequence shown here is derived from an EMBL/GenBank/DDBJ whole genome shotgun (WGS) entry which is preliminary data.</text>
</comment>
<keyword evidence="3" id="KW-1185">Reference proteome</keyword>
<accession>A0A8J3CH34</accession>
<evidence type="ECO:0000256" key="1">
    <source>
        <dbReference type="SAM" id="Phobius"/>
    </source>
</evidence>
<keyword evidence="1" id="KW-1133">Transmembrane helix</keyword>
<proteinExistence type="predicted"/>
<reference evidence="2" key="2">
    <citation type="submission" date="2020-09" db="EMBL/GenBank/DDBJ databases">
        <authorList>
            <person name="Sun Q."/>
            <person name="Zhou Y."/>
        </authorList>
    </citation>
    <scope>NUCLEOTIDE SEQUENCE</scope>
    <source>
        <strain evidence="2">CGMCC 4.5737</strain>
    </source>
</reference>
<feature type="transmembrane region" description="Helical" evidence="1">
    <location>
        <begin position="103"/>
        <end position="123"/>
    </location>
</feature>
<dbReference type="EMBL" id="BMMK01000022">
    <property type="protein sequence ID" value="GGM68465.1"/>
    <property type="molecule type" value="Genomic_DNA"/>
</dbReference>
<name>A0A8J3CH34_9PSEU</name>
<evidence type="ECO:0000313" key="3">
    <source>
        <dbReference type="Proteomes" id="UP000637578"/>
    </source>
</evidence>
<organism evidence="2 3">
    <name type="scientific">Longimycelium tulufanense</name>
    <dbReference type="NCBI Taxonomy" id="907463"/>
    <lineage>
        <taxon>Bacteria</taxon>
        <taxon>Bacillati</taxon>
        <taxon>Actinomycetota</taxon>
        <taxon>Actinomycetes</taxon>
        <taxon>Pseudonocardiales</taxon>
        <taxon>Pseudonocardiaceae</taxon>
        <taxon>Longimycelium</taxon>
    </lineage>
</organism>
<feature type="transmembrane region" description="Helical" evidence="1">
    <location>
        <begin position="12"/>
        <end position="33"/>
    </location>
</feature>
<sequence>MVATMRGGRRAPAVTWGVVGELLVAGVLVVGALGSTGQQTYGSSWALFVLSAACVVTGLVLVSVAVVGRVPRAAGWAAALVLAIAAGGVAVVALVSLASASDALAWGVALALLVAAVGMDVLAAQLPRLNPRPVRTRGTP</sequence>
<keyword evidence="1" id="KW-0472">Membrane</keyword>
<gene>
    <name evidence="2" type="ORF">GCM10012275_43720</name>
</gene>
<keyword evidence="1" id="KW-0812">Transmembrane</keyword>
<feature type="transmembrane region" description="Helical" evidence="1">
    <location>
        <begin position="74"/>
        <end position="97"/>
    </location>
</feature>
<reference evidence="2" key="1">
    <citation type="journal article" date="2014" name="Int. J. Syst. Evol. Microbiol.">
        <title>Complete genome sequence of Corynebacterium casei LMG S-19264T (=DSM 44701T), isolated from a smear-ripened cheese.</title>
        <authorList>
            <consortium name="US DOE Joint Genome Institute (JGI-PGF)"/>
            <person name="Walter F."/>
            <person name="Albersmeier A."/>
            <person name="Kalinowski J."/>
            <person name="Ruckert C."/>
        </authorList>
    </citation>
    <scope>NUCLEOTIDE SEQUENCE</scope>
    <source>
        <strain evidence="2">CGMCC 4.5737</strain>
    </source>
</reference>
<feature type="transmembrane region" description="Helical" evidence="1">
    <location>
        <begin position="45"/>
        <end position="67"/>
    </location>
</feature>
<evidence type="ECO:0000313" key="2">
    <source>
        <dbReference type="EMBL" id="GGM68465.1"/>
    </source>
</evidence>
<dbReference type="AlphaFoldDB" id="A0A8J3CH34"/>